<protein>
    <recommendedName>
        <fullName evidence="2">P-type Ca(2+) transporter</fullName>
        <ecNumber evidence="2">7.2.2.10</ecNumber>
    </recommendedName>
</protein>
<dbReference type="SFLD" id="SFLDF00027">
    <property type="entry name" value="p-type_atpase"/>
    <property type="match status" value="1"/>
</dbReference>
<feature type="transmembrane region" description="Helical" evidence="15">
    <location>
        <begin position="44"/>
        <end position="64"/>
    </location>
</feature>
<dbReference type="InterPro" id="IPR001757">
    <property type="entry name" value="P_typ_ATPase"/>
</dbReference>
<dbReference type="SUPFAM" id="SSF81653">
    <property type="entry name" value="Calcium ATPase, transduction domain A"/>
    <property type="match status" value="1"/>
</dbReference>
<evidence type="ECO:0000256" key="12">
    <source>
        <dbReference type="ARBA" id="ARBA00022989"/>
    </source>
</evidence>
<keyword evidence="7" id="KW-0547">Nucleotide-binding</keyword>
<dbReference type="GO" id="GO:0005524">
    <property type="term" value="F:ATP binding"/>
    <property type="evidence" value="ECO:0007669"/>
    <property type="project" value="UniProtKB-KW"/>
</dbReference>
<dbReference type="NCBIfam" id="TIGR01494">
    <property type="entry name" value="ATPase_P-type"/>
    <property type="match status" value="1"/>
</dbReference>
<evidence type="ECO:0000256" key="10">
    <source>
        <dbReference type="ARBA" id="ARBA00022842"/>
    </source>
</evidence>
<dbReference type="GO" id="GO:0005886">
    <property type="term" value="C:plasma membrane"/>
    <property type="evidence" value="ECO:0007669"/>
    <property type="project" value="TreeGrafter"/>
</dbReference>
<evidence type="ECO:0000313" key="18">
    <source>
        <dbReference type="Proteomes" id="UP000806542"/>
    </source>
</evidence>
<evidence type="ECO:0000256" key="13">
    <source>
        <dbReference type="ARBA" id="ARBA00023065"/>
    </source>
</evidence>
<dbReference type="Pfam" id="PF00122">
    <property type="entry name" value="E1-E2_ATPase"/>
    <property type="match status" value="1"/>
</dbReference>
<keyword evidence="13" id="KW-0406">Ion transport</keyword>
<name>A0A9D5R8V5_9FIRM</name>
<keyword evidence="11" id="KW-1278">Translocase</keyword>
<dbReference type="Pfam" id="PF08282">
    <property type="entry name" value="Hydrolase_3"/>
    <property type="match status" value="1"/>
</dbReference>
<comment type="caution">
    <text evidence="17">The sequence shown here is derived from an EMBL/GenBank/DDBJ whole genome shotgun (WGS) entry which is preliminary data.</text>
</comment>
<keyword evidence="14 15" id="KW-0472">Membrane</keyword>
<dbReference type="EMBL" id="JADCKB010000023">
    <property type="protein sequence ID" value="MBE5040811.1"/>
    <property type="molecule type" value="Genomic_DNA"/>
</dbReference>
<dbReference type="Gene3D" id="2.70.150.10">
    <property type="entry name" value="Calcium-transporting ATPase, cytoplasmic transduction domain A"/>
    <property type="match status" value="1"/>
</dbReference>
<feature type="transmembrane region" description="Helical" evidence="15">
    <location>
        <begin position="850"/>
        <end position="869"/>
    </location>
</feature>
<evidence type="ECO:0000256" key="8">
    <source>
        <dbReference type="ARBA" id="ARBA00022837"/>
    </source>
</evidence>
<sequence length="883" mass="97177">MKDFQGLTRQEAEDSARRYGKNDLTAKKRKTFWQTYWSKFDDPIILILLVALGINIIFTFFGRVDWHECAGIFLSVLIATFVSSLSEFSNENTFQKLQEEAARILCKVYRDGRLQEIPISEIVTGDMVLLQTGDMIPADGRVISGHIMADQSPLNGESKEIAKIAPEGRKPEKSKLVDFWNSYSVYRGSVVCSGECVMETDAVGDATVYGRLTHEAQEETRESPLAIKLGRLAKSISRFGYISAIFLMLISFFQNAVLDQGFQMQNILAYFADTGQVASDLISSLIMGIIVIVVAVPEGLPLMIAIVCSLNMKKMLLSKVLVRKLIGIETAGSINILFSDKTGTITRGELETIRFLDGAGNTYEKFSAVPAVLKQMLGVSVLANSAARFSGNNIIGGNGTEKALLAFIGPRAVHMDGIDVMMDIPFSSVNKFSAAQISGWDYPVLVKGAPEKILPRCKKCFDGAGNQVSFSSAYRLEREMDALAAGAVRLLAIAVSESPLQGDALPEELILIGVAAIRDEIRPEARRAIEEVGRAGIQTVMITGDRKETAAAIAKDAGLLEDEGAIILTSQELNELTDEEIKKILPNIRVIARALPTDKSRLVRIAQEMGMVAGMTGDGVNDAPALKRADVGFAMGSGSDVAKEAGDIVILDNNFFSIRNAVLYGRTIYKSIKKFIQFQLTINVAAVTISILGPIVGVEKPLDISQMIWTNLMIDSLAAIAFGGEPALRSYLLEKPKRRDEDILDREMWSSVIWNGLYICALSLVIFISPWIHGFFRPAPNDIYFYTGYFTFFIFICIFNAFNARTESIDLMEKLSLNKQFITVMGGIGLTQIFMTYYGGAILRTAGLTITEWILVIALALTIIPVDLLRKILIKRRFSEKDV</sequence>
<dbReference type="GO" id="GO:0046872">
    <property type="term" value="F:metal ion binding"/>
    <property type="evidence" value="ECO:0007669"/>
    <property type="project" value="UniProtKB-KW"/>
</dbReference>
<dbReference type="PROSITE" id="PS00154">
    <property type="entry name" value="ATPASE_E1_E2"/>
    <property type="match status" value="1"/>
</dbReference>
<evidence type="ECO:0000256" key="15">
    <source>
        <dbReference type="SAM" id="Phobius"/>
    </source>
</evidence>
<dbReference type="InterPro" id="IPR023298">
    <property type="entry name" value="ATPase_P-typ_TM_dom_sf"/>
</dbReference>
<feature type="transmembrane region" description="Helical" evidence="15">
    <location>
        <begin position="749"/>
        <end position="771"/>
    </location>
</feature>
<evidence type="ECO:0000256" key="6">
    <source>
        <dbReference type="ARBA" id="ARBA00022723"/>
    </source>
</evidence>
<dbReference type="Gene3D" id="3.40.1110.10">
    <property type="entry name" value="Calcium-transporting ATPase, cytoplasmic domain N"/>
    <property type="match status" value="1"/>
</dbReference>
<feature type="transmembrane region" description="Helical" evidence="15">
    <location>
        <begin position="675"/>
        <end position="696"/>
    </location>
</feature>
<dbReference type="AlphaFoldDB" id="A0A9D5R8V5"/>
<dbReference type="InterPro" id="IPR004014">
    <property type="entry name" value="ATPase_P-typ_cation-transptr_N"/>
</dbReference>
<feature type="transmembrane region" description="Helical" evidence="15">
    <location>
        <begin position="708"/>
        <end position="728"/>
    </location>
</feature>
<evidence type="ECO:0000256" key="14">
    <source>
        <dbReference type="ARBA" id="ARBA00023136"/>
    </source>
</evidence>
<proteinExistence type="predicted"/>
<dbReference type="EC" id="7.2.2.10" evidence="2"/>
<gene>
    <name evidence="17" type="ORF">INF28_10105</name>
</gene>
<keyword evidence="4" id="KW-0109">Calcium transport</keyword>
<evidence type="ECO:0000256" key="1">
    <source>
        <dbReference type="ARBA" id="ARBA00004141"/>
    </source>
</evidence>
<dbReference type="InterPro" id="IPR044492">
    <property type="entry name" value="P_typ_ATPase_HD_dom"/>
</dbReference>
<dbReference type="InterPro" id="IPR023299">
    <property type="entry name" value="ATPase_P-typ_cyto_dom_N"/>
</dbReference>
<feature type="transmembrane region" description="Helical" evidence="15">
    <location>
        <begin position="783"/>
        <end position="801"/>
    </location>
</feature>
<dbReference type="PRINTS" id="PR00119">
    <property type="entry name" value="CATATPASE"/>
</dbReference>
<dbReference type="NCBIfam" id="TIGR01517">
    <property type="entry name" value="ATPase-IIB_Ca"/>
    <property type="match status" value="1"/>
</dbReference>
<keyword evidence="8" id="KW-0106">Calcium</keyword>
<dbReference type="PANTHER" id="PTHR24093">
    <property type="entry name" value="CATION TRANSPORTING ATPASE"/>
    <property type="match status" value="1"/>
</dbReference>
<dbReference type="SUPFAM" id="SSF81665">
    <property type="entry name" value="Calcium ATPase, transmembrane domain M"/>
    <property type="match status" value="1"/>
</dbReference>
<dbReference type="Pfam" id="PF00690">
    <property type="entry name" value="Cation_ATPase_N"/>
    <property type="match status" value="1"/>
</dbReference>
<feature type="transmembrane region" description="Helical" evidence="15">
    <location>
        <begin position="70"/>
        <end position="88"/>
    </location>
</feature>
<evidence type="ECO:0000256" key="5">
    <source>
        <dbReference type="ARBA" id="ARBA00022692"/>
    </source>
</evidence>
<keyword evidence="5 15" id="KW-0812">Transmembrane</keyword>
<dbReference type="InterPro" id="IPR006068">
    <property type="entry name" value="ATPase_P-typ_cation-transptr_C"/>
</dbReference>
<evidence type="ECO:0000313" key="17">
    <source>
        <dbReference type="EMBL" id="MBE5040811.1"/>
    </source>
</evidence>
<keyword evidence="9" id="KW-0067">ATP-binding</keyword>
<dbReference type="Pfam" id="PF00689">
    <property type="entry name" value="Cation_ATPase_C"/>
    <property type="match status" value="1"/>
</dbReference>
<dbReference type="InterPro" id="IPR018303">
    <property type="entry name" value="ATPase_P-typ_P_site"/>
</dbReference>
<feature type="transmembrane region" description="Helical" evidence="15">
    <location>
        <begin position="239"/>
        <end position="258"/>
    </location>
</feature>
<dbReference type="Gene3D" id="1.20.1110.10">
    <property type="entry name" value="Calcium-transporting ATPase, transmembrane domain"/>
    <property type="match status" value="1"/>
</dbReference>
<accession>A0A9D5R8V5</accession>
<feature type="transmembrane region" description="Helical" evidence="15">
    <location>
        <begin position="285"/>
        <end position="310"/>
    </location>
</feature>
<reference evidence="17" key="1">
    <citation type="submission" date="2020-10" db="EMBL/GenBank/DDBJ databases">
        <title>ChiBAC.</title>
        <authorList>
            <person name="Zenner C."/>
            <person name="Hitch T.C.A."/>
            <person name="Clavel T."/>
        </authorList>
    </citation>
    <scope>NUCLEOTIDE SEQUENCE</scope>
    <source>
        <strain evidence="17">DSM 107454</strain>
    </source>
</reference>
<feature type="transmembrane region" description="Helical" evidence="15">
    <location>
        <begin position="821"/>
        <end position="838"/>
    </location>
</feature>
<evidence type="ECO:0000256" key="4">
    <source>
        <dbReference type="ARBA" id="ARBA00022568"/>
    </source>
</evidence>
<evidence type="ECO:0000256" key="9">
    <source>
        <dbReference type="ARBA" id="ARBA00022840"/>
    </source>
</evidence>
<dbReference type="InterPro" id="IPR023214">
    <property type="entry name" value="HAD_sf"/>
</dbReference>
<dbReference type="InterPro" id="IPR008250">
    <property type="entry name" value="ATPase_P-typ_transduc_dom_A_sf"/>
</dbReference>
<comment type="subcellular location">
    <subcellularLocation>
        <location evidence="1">Membrane</location>
        <topology evidence="1">Multi-pass membrane protein</topology>
    </subcellularLocation>
</comment>
<dbReference type="InterPro" id="IPR059000">
    <property type="entry name" value="ATPase_P-type_domA"/>
</dbReference>
<keyword evidence="18" id="KW-1185">Reference proteome</keyword>
<dbReference type="SUPFAM" id="SSF56784">
    <property type="entry name" value="HAD-like"/>
    <property type="match status" value="1"/>
</dbReference>
<dbReference type="PANTHER" id="PTHR24093:SF477">
    <property type="entry name" value="CALCIUM-TRANSPORTING ATPASE"/>
    <property type="match status" value="1"/>
</dbReference>
<dbReference type="Pfam" id="PF13246">
    <property type="entry name" value="Cation_ATPase"/>
    <property type="match status" value="1"/>
</dbReference>
<dbReference type="SFLD" id="SFLDS00003">
    <property type="entry name" value="Haloacid_Dehalogenase"/>
    <property type="match status" value="1"/>
</dbReference>
<evidence type="ECO:0000256" key="2">
    <source>
        <dbReference type="ARBA" id="ARBA00012790"/>
    </source>
</evidence>
<organism evidence="17 18">
    <name type="scientific">Ructibacterium gallinarum</name>
    <dbReference type="NCBI Taxonomy" id="2779355"/>
    <lineage>
        <taxon>Bacteria</taxon>
        <taxon>Bacillati</taxon>
        <taxon>Bacillota</taxon>
        <taxon>Clostridia</taxon>
        <taxon>Eubacteriales</taxon>
        <taxon>Oscillospiraceae</taxon>
        <taxon>Ructibacterium</taxon>
    </lineage>
</organism>
<keyword evidence="10" id="KW-0460">Magnesium</keyword>
<dbReference type="SUPFAM" id="SSF81660">
    <property type="entry name" value="Metal cation-transporting ATPase, ATP-binding domain N"/>
    <property type="match status" value="1"/>
</dbReference>
<keyword evidence="12 15" id="KW-1133">Transmembrane helix</keyword>
<dbReference type="SFLD" id="SFLDG00002">
    <property type="entry name" value="C1.7:_P-type_atpase_like"/>
    <property type="match status" value="1"/>
</dbReference>
<evidence type="ECO:0000256" key="3">
    <source>
        <dbReference type="ARBA" id="ARBA00022448"/>
    </source>
</evidence>
<dbReference type="GO" id="GO:0005388">
    <property type="term" value="F:P-type calcium transporter activity"/>
    <property type="evidence" value="ECO:0007669"/>
    <property type="project" value="UniProtKB-EC"/>
</dbReference>
<dbReference type="Proteomes" id="UP000806542">
    <property type="component" value="Unassembled WGS sequence"/>
</dbReference>
<feature type="domain" description="Cation-transporting P-type ATPase N-terminal" evidence="16">
    <location>
        <begin position="3"/>
        <end position="60"/>
    </location>
</feature>
<evidence type="ECO:0000256" key="7">
    <source>
        <dbReference type="ARBA" id="ARBA00022741"/>
    </source>
</evidence>
<keyword evidence="6" id="KW-0479">Metal-binding</keyword>
<dbReference type="InterPro" id="IPR006408">
    <property type="entry name" value="P-type_ATPase_IIB"/>
</dbReference>
<dbReference type="Gene3D" id="3.40.50.1000">
    <property type="entry name" value="HAD superfamily/HAD-like"/>
    <property type="match status" value="1"/>
</dbReference>
<dbReference type="RefSeq" id="WP_226393365.1">
    <property type="nucleotide sequence ID" value="NZ_JADCKB010000023.1"/>
</dbReference>
<evidence type="ECO:0000259" key="16">
    <source>
        <dbReference type="SMART" id="SM00831"/>
    </source>
</evidence>
<keyword evidence="3" id="KW-0813">Transport</keyword>
<dbReference type="GO" id="GO:0016887">
    <property type="term" value="F:ATP hydrolysis activity"/>
    <property type="evidence" value="ECO:0007669"/>
    <property type="project" value="InterPro"/>
</dbReference>
<dbReference type="PRINTS" id="PR00120">
    <property type="entry name" value="HATPASE"/>
</dbReference>
<evidence type="ECO:0000256" key="11">
    <source>
        <dbReference type="ARBA" id="ARBA00022967"/>
    </source>
</evidence>
<dbReference type="InterPro" id="IPR036412">
    <property type="entry name" value="HAD-like_sf"/>
</dbReference>
<dbReference type="SMART" id="SM00831">
    <property type="entry name" value="Cation_ATPase_N"/>
    <property type="match status" value="1"/>
</dbReference>